<dbReference type="EMBL" id="JAPDFW010000106">
    <property type="protein sequence ID" value="KAJ5069265.1"/>
    <property type="molecule type" value="Genomic_DNA"/>
</dbReference>
<keyword evidence="1" id="KW-1133">Transmembrane helix</keyword>
<protein>
    <submittedName>
        <fullName evidence="3">Camp-binding protein</fullName>
    </submittedName>
</protein>
<dbReference type="PROSITE" id="PS50004">
    <property type="entry name" value="C2"/>
    <property type="match status" value="1"/>
</dbReference>
<reference evidence="3" key="1">
    <citation type="submission" date="2022-10" db="EMBL/GenBank/DDBJ databases">
        <title>Novel sulphate-reducing endosymbionts in the free-living metamonad Anaeramoeba.</title>
        <authorList>
            <person name="Jerlstrom-Hultqvist J."/>
            <person name="Cepicka I."/>
            <person name="Gallot-Lavallee L."/>
            <person name="Salas-Leiva D."/>
            <person name="Curtis B.A."/>
            <person name="Zahonova K."/>
            <person name="Pipaliya S."/>
            <person name="Dacks J."/>
            <person name="Roger A.J."/>
        </authorList>
    </citation>
    <scope>NUCLEOTIDE SEQUENCE</scope>
    <source>
        <strain evidence="3">BMAN</strain>
    </source>
</reference>
<keyword evidence="1" id="KW-0812">Transmembrane</keyword>
<feature type="transmembrane region" description="Helical" evidence="1">
    <location>
        <begin position="52"/>
        <end position="74"/>
    </location>
</feature>
<name>A0A9Q0LB82_ANAIG</name>
<dbReference type="InterPro" id="IPR003325">
    <property type="entry name" value="TerD"/>
</dbReference>
<keyword evidence="1" id="KW-0472">Membrane</keyword>
<dbReference type="Proteomes" id="UP001149090">
    <property type="component" value="Unassembled WGS sequence"/>
</dbReference>
<dbReference type="Pfam" id="PF02342">
    <property type="entry name" value="TerD"/>
    <property type="match status" value="2"/>
</dbReference>
<dbReference type="InterPro" id="IPR000008">
    <property type="entry name" value="C2_dom"/>
</dbReference>
<dbReference type="PANTHER" id="PTHR32097:SF17">
    <property type="entry name" value="CAMP-BINDING PROTEIN 1-RELATED"/>
    <property type="match status" value="1"/>
</dbReference>
<dbReference type="OrthoDB" id="443958at2759"/>
<dbReference type="AlphaFoldDB" id="A0A9Q0LB82"/>
<dbReference type="PANTHER" id="PTHR32097">
    <property type="entry name" value="CAMP-BINDING PROTEIN 1-RELATED"/>
    <property type="match status" value="1"/>
</dbReference>
<feature type="transmembrane region" description="Helical" evidence="1">
    <location>
        <begin position="12"/>
        <end position="31"/>
    </location>
</feature>
<evidence type="ECO:0000313" key="4">
    <source>
        <dbReference type="Proteomes" id="UP001149090"/>
    </source>
</evidence>
<organism evidence="3 4">
    <name type="scientific">Anaeramoeba ignava</name>
    <name type="common">Anaerobic marine amoeba</name>
    <dbReference type="NCBI Taxonomy" id="1746090"/>
    <lineage>
        <taxon>Eukaryota</taxon>
        <taxon>Metamonada</taxon>
        <taxon>Anaeramoebidae</taxon>
        <taxon>Anaeramoeba</taxon>
    </lineage>
</organism>
<evidence type="ECO:0000259" key="2">
    <source>
        <dbReference type="PROSITE" id="PS50004"/>
    </source>
</evidence>
<comment type="caution">
    <text evidence="3">The sequence shown here is derived from an EMBL/GenBank/DDBJ whole genome shotgun (WGS) entry which is preliminary data.</text>
</comment>
<gene>
    <name evidence="3" type="ORF">M0811_11750</name>
</gene>
<accession>A0A9Q0LB82</accession>
<feature type="transmembrane region" description="Helical" evidence="1">
    <location>
        <begin position="94"/>
        <end position="124"/>
    </location>
</feature>
<dbReference type="CDD" id="cd06974">
    <property type="entry name" value="TerD_like"/>
    <property type="match status" value="2"/>
</dbReference>
<dbReference type="SUPFAM" id="SSF49562">
    <property type="entry name" value="C2 domain (Calcium/lipid-binding domain, CaLB)"/>
    <property type="match status" value="1"/>
</dbReference>
<evidence type="ECO:0000256" key="1">
    <source>
        <dbReference type="SAM" id="Phobius"/>
    </source>
</evidence>
<dbReference type="SMART" id="SM00239">
    <property type="entry name" value="C2"/>
    <property type="match status" value="1"/>
</dbReference>
<evidence type="ECO:0000313" key="3">
    <source>
        <dbReference type="EMBL" id="KAJ5069265.1"/>
    </source>
</evidence>
<dbReference type="Gene3D" id="2.60.60.30">
    <property type="entry name" value="sav2460 like domains"/>
    <property type="match status" value="2"/>
</dbReference>
<dbReference type="Gene3D" id="2.60.40.150">
    <property type="entry name" value="C2 domain"/>
    <property type="match status" value="1"/>
</dbReference>
<keyword evidence="4" id="KW-1185">Reference proteome</keyword>
<proteinExistence type="predicted"/>
<feature type="domain" description="C2" evidence="2">
    <location>
        <begin position="59"/>
        <end position="194"/>
    </location>
</feature>
<dbReference type="Pfam" id="PF00168">
    <property type="entry name" value="C2"/>
    <property type="match status" value="1"/>
</dbReference>
<sequence>MGVQVINLNYILRGFGILCCITLIVTGGVGISKCDGARLSFKDGRVDHHNALFEMAIICTFLILIAILTILAEFKLHFMEVYFHFLMNRISLGFWYFIIGFVTLGVTGDLGLAVGIVLMICGFINKKQKTKTIKKTLDPVWNEKLKFEKMKLDSDLEFEVYDWDRFGGDDPLGKTKISVRELVESNTNQPTIEYEQWQELVPIKSGQKAQGEIHIKLSIEIKSRSDSNETNQNPQIAKPKELNFGIEVSIEEEFEPRKLFFGLAWDLLDEKGVDLDVSAVMFDQKGNIFDSVYFGNQTSKDNSLVLSGDNTTGRGEGDDETIQMILQKIDKSVVAILFVISVYSQQHTFSNVETATSHIVDSTDNKELYHFSLGCNQAQGKTVLIFGRLFRYQGLWRYSQINRFLPDKNLKEMPRGFGSVIPQLKESLLDLIPNIKIKPNEKKIMLSKGQSCEIPSDLIAMHVGLGWDPPKTSGRSVDLDASILMYDYKKDIYDTVYYANKTSKDNSIVHSGDNVTGQGQGDDEVITVNLNKIAREVKYLVVVVTSYSGHTFNTIQNSFVRILAPNSKKERIRYNLKKLGAKTALIVGLIVRENVWNFKAIGDVTDGKTAKDLTHKAKSFLN</sequence>
<dbReference type="InterPro" id="IPR051324">
    <property type="entry name" value="Stress/Tellurium_Resist"/>
</dbReference>
<dbReference type="InterPro" id="IPR035892">
    <property type="entry name" value="C2_domain_sf"/>
</dbReference>